<keyword evidence="12 17" id="KW-0472">Membrane</keyword>
<proteinExistence type="inferred from homology"/>
<feature type="binding site" evidence="15">
    <location>
        <position position="752"/>
    </location>
    <ligand>
        <name>ATP</name>
        <dbReference type="ChEBI" id="CHEBI:30616"/>
    </ligand>
</feature>
<dbReference type="InterPro" id="IPR018303">
    <property type="entry name" value="ATPase_P-typ_P_site"/>
</dbReference>
<sequence>MMNSSSTNSFRPYNGNVEIPLQDLQNGANSNSNLNGAYMNSMDNDDDYEGGFVQKVQNFILRIRDDFIGNCRTIHINNHEYNLLYKYTNNYVKTSKYSLVTFVPLNLFEQFCRLANFYFLIVSCLQLIPGVSPTGRFTTLGPLCIVLTVTALKEAYEDYKRHKEDDRVNYSTTEVLRNSSFVHVLWKDIQVGDIIKVYDKQFMPADILLLSTSEPDSTCFVETANLDGETNLKMKQSLEETQFLADDLNQLSSFNGLIECEHPNKRLYSFSGSLLMEQKVLPISIKQVLLRGTMLRNTKWINGLVLYSGRDTKLMRNSNTTPLKRSQIEKSTNHYIIFIFFLQMLLCTACAIANGSWTASNRKAFYLSFTRSNAVEGGMSFLTFLILFNNVIPISLYVTMEIVKLIQAYLINNDAEMYHKETDTPALARTSNLNEELGQIEYLFTDKTGTLTQNKMIFKKCSIGGIVYGNETNNNRSSSNQSTPATPNVLNNLDDINNNNTNSSISSKLHKSNNSVNLQPVDFHDDKLLSDLNSKTDQSHNIQEFLNIMAVCHTVVPEQEDGKINYQASSPDENALVNAAKFFGFEFTHRNQKNVFLKLNGLEDIRFEVLQVLEFNSERKRMSVIVRSPNGKLLLYCKGADSVIFERLAPNQPYADVTINHLQDFASEGLRTLCIAYCELDQQVYQEWLKEYQIASTAIINREAEIDRVAEIIETNLFLLGATAIEDKLQKGVPEAINILREAGIKLWVLTGDKQETAINIGYSCQLLTPEMELVIINEQSKENTIVELNRRLNDLSTRSNSTENKEQMALIVDGNTLNHALEGHIKYSLLKLAKNCSAVVCCRVSPSQKAQLVRLVKDNLASVTLAVGDGANDVSMIQAAHVGIGISGEEGLQACRSSDYSIGQFRFLVRLLLVHGRYSYRRISKLVCYCFYKNIALYITQFWFTIFNGWSGQTLYERYTLTAYNVVWTFFPIIIMGIMEKDVSESILIEHPKLYQLGPKKILFSFPVFWGWVLNGIYHSFVFFAIPAAASYKSNAYSGGENSELFAFGLICFAAIIITVNLKLALEVRYWTWVNHLATWGSMVVFFCWILIYGRVNAKGIDSDLFDVIYRIGESAHFYFLLLLVPIIALWRDFGWKFVNRYYKPMPHHIAQELLKSNDSKYVSKRTFSSYAFDTQELGQSD</sequence>
<dbReference type="SUPFAM" id="SSF81660">
    <property type="entry name" value="Metal cation-transporting ATPase, ATP-binding domain N"/>
    <property type="match status" value="1"/>
</dbReference>
<dbReference type="PROSITE" id="PS00154">
    <property type="entry name" value="ATPASE_E1_E2"/>
    <property type="match status" value="1"/>
</dbReference>
<evidence type="ECO:0000256" key="4">
    <source>
        <dbReference type="ARBA" id="ARBA00022475"/>
    </source>
</evidence>
<dbReference type="FunFam" id="3.40.1110.10:FF:000320">
    <property type="match status" value="1"/>
</dbReference>
<feature type="binding site" evidence="15">
    <location>
        <position position="448"/>
    </location>
    <ligand>
        <name>ATP</name>
        <dbReference type="ChEBI" id="CHEBI:30616"/>
    </ligand>
</feature>
<keyword evidence="4" id="KW-1003">Cell membrane</keyword>
<dbReference type="Pfam" id="PF16209">
    <property type="entry name" value="PhoLip_ATPase_N"/>
    <property type="match status" value="1"/>
</dbReference>
<evidence type="ECO:0000259" key="21">
    <source>
        <dbReference type="Pfam" id="PF16212"/>
    </source>
</evidence>
<dbReference type="OrthoDB" id="377733at2759"/>
<dbReference type="AlphaFoldDB" id="F0ZVN9"/>
<feature type="active site" description="4-aspartylphosphate intermediate" evidence="14">
    <location>
        <position position="446"/>
    </location>
</feature>
<feature type="binding site" evidence="16">
    <location>
        <position position="870"/>
    </location>
    <ligand>
        <name>Mg(2+)</name>
        <dbReference type="ChEBI" id="CHEBI:18420"/>
    </ligand>
</feature>
<feature type="binding site" evidence="15">
    <location>
        <position position="671"/>
    </location>
    <ligand>
        <name>ATP</name>
        <dbReference type="ChEBI" id="CHEBI:30616"/>
    </ligand>
</feature>
<keyword evidence="11 17" id="KW-1133">Transmembrane helix</keyword>
<dbReference type="InterPro" id="IPR023299">
    <property type="entry name" value="ATPase_P-typ_cyto_dom_N"/>
</dbReference>
<accession>F0ZVN9</accession>
<keyword evidence="6 16" id="KW-0479">Metal-binding</keyword>
<comment type="cofactor">
    <cofactor evidence="16">
        <name>Mg(2+)</name>
        <dbReference type="ChEBI" id="CHEBI:18420"/>
    </cofactor>
</comment>
<dbReference type="Pfam" id="PF00122">
    <property type="entry name" value="E1-E2_ATPase"/>
    <property type="match status" value="1"/>
</dbReference>
<dbReference type="InterPro" id="IPR023298">
    <property type="entry name" value="ATPase_P-typ_TM_dom_sf"/>
</dbReference>
<dbReference type="Proteomes" id="UP000001064">
    <property type="component" value="Unassembled WGS sequence"/>
</dbReference>
<dbReference type="GO" id="GO:0005802">
    <property type="term" value="C:trans-Golgi network"/>
    <property type="evidence" value="ECO:0000318"/>
    <property type="project" value="GO_Central"/>
</dbReference>
<keyword evidence="5 17" id="KW-0812">Transmembrane</keyword>
<feature type="transmembrane region" description="Helical" evidence="17">
    <location>
        <begin position="927"/>
        <end position="948"/>
    </location>
</feature>
<evidence type="ECO:0000313" key="22">
    <source>
        <dbReference type="EMBL" id="EGC31992.1"/>
    </source>
</evidence>
<dbReference type="SFLD" id="SFLDS00003">
    <property type="entry name" value="Haloacid_Dehalogenase"/>
    <property type="match status" value="1"/>
</dbReference>
<dbReference type="PANTHER" id="PTHR24092:SF150">
    <property type="entry name" value="PHOSPHOLIPID-TRANSPORTING ATPASE"/>
    <property type="match status" value="1"/>
</dbReference>
<dbReference type="SUPFAM" id="SSF56784">
    <property type="entry name" value="HAD-like"/>
    <property type="match status" value="1"/>
</dbReference>
<evidence type="ECO:0000256" key="10">
    <source>
        <dbReference type="ARBA" id="ARBA00022967"/>
    </source>
</evidence>
<evidence type="ECO:0000256" key="18">
    <source>
        <dbReference type="SAM" id="Coils"/>
    </source>
</evidence>
<evidence type="ECO:0000313" key="23">
    <source>
        <dbReference type="Proteomes" id="UP000001064"/>
    </source>
</evidence>
<evidence type="ECO:0000256" key="5">
    <source>
        <dbReference type="ARBA" id="ARBA00022692"/>
    </source>
</evidence>
<dbReference type="Gene3D" id="3.40.50.1000">
    <property type="entry name" value="HAD superfamily/HAD-like"/>
    <property type="match status" value="1"/>
</dbReference>
<comment type="catalytic activity">
    <reaction evidence="13 17">
        <text>ATP + H2O + phospholipidSide 1 = ADP + phosphate + phospholipidSide 2.</text>
        <dbReference type="EC" id="7.6.2.1"/>
    </reaction>
</comment>
<dbReference type="FunFam" id="2.70.150.10:FF:000021">
    <property type="entry name" value="Phospholipid-transporting ATPase"/>
    <property type="match status" value="1"/>
</dbReference>
<evidence type="ECO:0000256" key="2">
    <source>
        <dbReference type="ARBA" id="ARBA00004236"/>
    </source>
</evidence>
<evidence type="ECO:0000256" key="14">
    <source>
        <dbReference type="PIRSR" id="PIRSR606539-1"/>
    </source>
</evidence>
<dbReference type="PANTHER" id="PTHR24092">
    <property type="entry name" value="PROBABLE PHOSPHOLIPID-TRANSPORTING ATPASE"/>
    <property type="match status" value="1"/>
</dbReference>
<dbReference type="SFLD" id="SFLDF00027">
    <property type="entry name" value="p-type_atpase"/>
    <property type="match status" value="1"/>
</dbReference>
<feature type="domain" description="P-type ATPase A" evidence="19">
    <location>
        <begin position="171"/>
        <end position="246"/>
    </location>
</feature>
<keyword evidence="23" id="KW-1185">Reference proteome</keyword>
<feature type="domain" description="P-type ATPase N-terminal" evidence="20">
    <location>
        <begin position="74"/>
        <end position="140"/>
    </location>
</feature>
<evidence type="ECO:0000256" key="11">
    <source>
        <dbReference type="ARBA" id="ARBA00022989"/>
    </source>
</evidence>
<dbReference type="InterPro" id="IPR032630">
    <property type="entry name" value="P_typ_ATPase_c"/>
</dbReference>
<dbReference type="InterPro" id="IPR006539">
    <property type="entry name" value="P-type_ATPase_IV"/>
</dbReference>
<feature type="transmembrane region" description="Helical" evidence="17">
    <location>
        <begin position="960"/>
        <end position="980"/>
    </location>
</feature>
<comment type="similarity">
    <text evidence="3 17">Belongs to the cation transport ATPase (P-type) (TC 3.A.3) family. Type IV subfamily.</text>
</comment>
<feature type="binding site" evidence="15">
    <location>
        <position position="844"/>
    </location>
    <ligand>
        <name>ATP</name>
        <dbReference type="ChEBI" id="CHEBI:30616"/>
    </ligand>
</feature>
<dbReference type="KEGG" id="dpp:DICPUDRAFT_49853"/>
<dbReference type="GO" id="GO:0005524">
    <property type="term" value="F:ATP binding"/>
    <property type="evidence" value="ECO:0007669"/>
    <property type="project" value="UniProtKB-UniRule"/>
</dbReference>
<feature type="binding site" evidence="16">
    <location>
        <position position="448"/>
    </location>
    <ligand>
        <name>Mg(2+)</name>
        <dbReference type="ChEBI" id="CHEBI:18420"/>
    </ligand>
</feature>
<name>F0ZVN9_DICPU</name>
<dbReference type="CDD" id="cd02073">
    <property type="entry name" value="P-type_ATPase_APLT_Dnf-like"/>
    <property type="match status" value="1"/>
</dbReference>
<feature type="binding site" evidence="15">
    <location>
        <position position="874"/>
    </location>
    <ligand>
        <name>ATP</name>
        <dbReference type="ChEBI" id="CHEBI:30616"/>
    </ligand>
</feature>
<dbReference type="GO" id="GO:0000287">
    <property type="term" value="F:magnesium ion binding"/>
    <property type="evidence" value="ECO:0007669"/>
    <property type="project" value="UniProtKB-UniRule"/>
</dbReference>
<feature type="transmembrane region" description="Helical" evidence="17">
    <location>
        <begin position="1003"/>
        <end position="1027"/>
    </location>
</feature>
<evidence type="ECO:0000259" key="19">
    <source>
        <dbReference type="Pfam" id="PF00122"/>
    </source>
</evidence>
<evidence type="ECO:0000256" key="15">
    <source>
        <dbReference type="PIRSR" id="PIRSR606539-2"/>
    </source>
</evidence>
<dbReference type="GO" id="GO:0045332">
    <property type="term" value="P:phospholipid translocation"/>
    <property type="evidence" value="ECO:0000318"/>
    <property type="project" value="GO_Central"/>
</dbReference>
<dbReference type="VEuPathDB" id="AmoebaDB:DICPUDRAFT_49853"/>
<evidence type="ECO:0000256" key="6">
    <source>
        <dbReference type="ARBA" id="ARBA00022723"/>
    </source>
</evidence>
<dbReference type="InterPro" id="IPR023214">
    <property type="entry name" value="HAD_sf"/>
</dbReference>
<dbReference type="eggNOG" id="KOG0206">
    <property type="taxonomic scope" value="Eukaryota"/>
</dbReference>
<dbReference type="EMBL" id="GL871218">
    <property type="protein sequence ID" value="EGC31992.1"/>
    <property type="molecule type" value="Genomic_DNA"/>
</dbReference>
<dbReference type="InterPro" id="IPR001757">
    <property type="entry name" value="P_typ_ATPase"/>
</dbReference>
<dbReference type="EC" id="7.6.2.1" evidence="17"/>
<evidence type="ECO:0000256" key="8">
    <source>
        <dbReference type="ARBA" id="ARBA00022840"/>
    </source>
</evidence>
<feature type="transmembrane region" description="Helical" evidence="17">
    <location>
        <begin position="335"/>
        <end position="357"/>
    </location>
</feature>
<dbReference type="GeneID" id="10507658"/>
<gene>
    <name evidence="22" type="ORF">DICPUDRAFT_49853</name>
</gene>
<feature type="binding site" evidence="15">
    <location>
        <position position="447"/>
    </location>
    <ligand>
        <name>ATP</name>
        <dbReference type="ChEBI" id="CHEBI:30616"/>
    </ligand>
</feature>
<dbReference type="InterPro" id="IPR008250">
    <property type="entry name" value="ATPase_P-typ_transduc_dom_A_sf"/>
</dbReference>
<evidence type="ECO:0000256" key="3">
    <source>
        <dbReference type="ARBA" id="ARBA00008109"/>
    </source>
</evidence>
<feature type="transmembrane region" description="Helical" evidence="17">
    <location>
        <begin position="1078"/>
        <end position="1097"/>
    </location>
</feature>
<feature type="binding site" evidence="15">
    <location>
        <position position="638"/>
    </location>
    <ligand>
        <name>ATP</name>
        <dbReference type="ChEBI" id="CHEBI:30616"/>
    </ligand>
</feature>
<reference evidence="23" key="1">
    <citation type="journal article" date="2011" name="Genome Biol.">
        <title>Comparative genomics of the social amoebae Dictyostelium discoideum and Dictyostelium purpureum.</title>
        <authorList>
            <consortium name="US DOE Joint Genome Institute (JGI-PGF)"/>
            <person name="Sucgang R."/>
            <person name="Kuo A."/>
            <person name="Tian X."/>
            <person name="Salerno W."/>
            <person name="Parikh A."/>
            <person name="Feasley C.L."/>
            <person name="Dalin E."/>
            <person name="Tu H."/>
            <person name="Huang E."/>
            <person name="Barry K."/>
            <person name="Lindquist E."/>
            <person name="Shapiro H."/>
            <person name="Bruce D."/>
            <person name="Schmutz J."/>
            <person name="Salamov A."/>
            <person name="Fey P."/>
            <person name="Gaudet P."/>
            <person name="Anjard C."/>
            <person name="Babu M.M."/>
            <person name="Basu S."/>
            <person name="Bushmanova Y."/>
            <person name="van der Wel H."/>
            <person name="Katoh-Kurasawa M."/>
            <person name="Dinh C."/>
            <person name="Coutinho P.M."/>
            <person name="Saito T."/>
            <person name="Elias M."/>
            <person name="Schaap P."/>
            <person name="Kay R.R."/>
            <person name="Henrissat B."/>
            <person name="Eichinger L."/>
            <person name="Rivero F."/>
            <person name="Putnam N.H."/>
            <person name="West C.M."/>
            <person name="Loomis W.F."/>
            <person name="Chisholm R.L."/>
            <person name="Shaulsky G."/>
            <person name="Strassmann J.E."/>
            <person name="Queller D.C."/>
            <person name="Kuspa A."/>
            <person name="Grigoriev I.V."/>
        </authorList>
    </citation>
    <scope>NUCLEOTIDE SEQUENCE [LARGE SCALE GENOMIC DNA]</scope>
    <source>
        <strain evidence="23">QSDP1</strain>
    </source>
</reference>
<feature type="domain" description="P-type ATPase C-terminal" evidence="21">
    <location>
        <begin position="897"/>
        <end position="1146"/>
    </location>
</feature>
<dbReference type="InterPro" id="IPR059000">
    <property type="entry name" value="ATPase_P-type_domA"/>
</dbReference>
<feature type="binding site" evidence="15">
    <location>
        <position position="873"/>
    </location>
    <ligand>
        <name>ATP</name>
        <dbReference type="ChEBI" id="CHEBI:30616"/>
    </ligand>
</feature>
<feature type="binding site" evidence="16">
    <location>
        <position position="874"/>
    </location>
    <ligand>
        <name>Mg(2+)</name>
        <dbReference type="ChEBI" id="CHEBI:18420"/>
    </ligand>
</feature>
<dbReference type="PRINTS" id="PR00119">
    <property type="entry name" value="CATATPASE"/>
</dbReference>
<dbReference type="GO" id="GO:0016887">
    <property type="term" value="F:ATP hydrolysis activity"/>
    <property type="evidence" value="ECO:0007669"/>
    <property type="project" value="InterPro"/>
</dbReference>
<evidence type="ECO:0000256" key="1">
    <source>
        <dbReference type="ARBA" id="ARBA00004141"/>
    </source>
</evidence>
<dbReference type="Pfam" id="PF13246">
    <property type="entry name" value="Cation_ATPase"/>
    <property type="match status" value="1"/>
</dbReference>
<dbReference type="InterPro" id="IPR044492">
    <property type="entry name" value="P_typ_ATPase_HD_dom"/>
</dbReference>
<feature type="binding site" evidence="15">
    <location>
        <position position="573"/>
    </location>
    <ligand>
        <name>ATP</name>
        <dbReference type="ChEBI" id="CHEBI:30616"/>
    </ligand>
</feature>
<dbReference type="InterPro" id="IPR032631">
    <property type="entry name" value="P-type_ATPase_N"/>
</dbReference>
<dbReference type="NCBIfam" id="TIGR01652">
    <property type="entry name" value="ATPase-Plipid"/>
    <property type="match status" value="1"/>
</dbReference>
<evidence type="ECO:0000256" key="13">
    <source>
        <dbReference type="ARBA" id="ARBA00034036"/>
    </source>
</evidence>
<keyword evidence="10 17" id="KW-1278">Translocase</keyword>
<dbReference type="STRING" id="5786.F0ZVN9"/>
<evidence type="ECO:0000256" key="17">
    <source>
        <dbReference type="RuleBase" id="RU362033"/>
    </source>
</evidence>
<evidence type="ECO:0000256" key="9">
    <source>
        <dbReference type="ARBA" id="ARBA00022842"/>
    </source>
</evidence>
<feature type="binding site" evidence="15">
    <location>
        <position position="446"/>
    </location>
    <ligand>
        <name>ATP</name>
        <dbReference type="ChEBI" id="CHEBI:30616"/>
    </ligand>
</feature>
<evidence type="ECO:0000256" key="12">
    <source>
        <dbReference type="ARBA" id="ARBA00023136"/>
    </source>
</evidence>
<dbReference type="GO" id="GO:0140326">
    <property type="term" value="F:ATPase-coupled intramembrane lipid transporter activity"/>
    <property type="evidence" value="ECO:0000318"/>
    <property type="project" value="GO_Central"/>
</dbReference>
<keyword evidence="8 15" id="KW-0067">ATP-binding</keyword>
<dbReference type="SUPFAM" id="SSF81665">
    <property type="entry name" value="Calcium ATPase, transmembrane domain M"/>
    <property type="match status" value="1"/>
</dbReference>
<dbReference type="Gene3D" id="3.40.1110.10">
    <property type="entry name" value="Calcium-transporting ATPase, cytoplasmic domain N"/>
    <property type="match status" value="1"/>
</dbReference>
<feature type="binding site" evidence="16">
    <location>
        <position position="446"/>
    </location>
    <ligand>
        <name>Mg(2+)</name>
        <dbReference type="ChEBI" id="CHEBI:18420"/>
    </ligand>
</feature>
<dbReference type="NCBIfam" id="TIGR01494">
    <property type="entry name" value="ATPase_P-type"/>
    <property type="match status" value="2"/>
</dbReference>
<feature type="transmembrane region" description="Helical" evidence="17">
    <location>
        <begin position="1047"/>
        <end position="1066"/>
    </location>
</feature>
<feature type="binding site" evidence="15">
    <location>
        <position position="753"/>
    </location>
    <ligand>
        <name>ATP</name>
        <dbReference type="ChEBI" id="CHEBI:30616"/>
    </ligand>
</feature>
<dbReference type="Gene3D" id="2.70.150.10">
    <property type="entry name" value="Calcium-transporting ATPase, cytoplasmic transduction domain A"/>
    <property type="match status" value="1"/>
</dbReference>
<dbReference type="FunFam" id="3.40.50.1000:FF:000014">
    <property type="entry name" value="Phospholipid-transporting ATPase"/>
    <property type="match status" value="1"/>
</dbReference>
<dbReference type="Pfam" id="PF16212">
    <property type="entry name" value="PhoLip_ATPase_C"/>
    <property type="match status" value="1"/>
</dbReference>
<keyword evidence="7 15" id="KW-0547">Nucleotide-binding</keyword>
<feature type="transmembrane region" description="Helical" evidence="17">
    <location>
        <begin position="1117"/>
        <end position="1135"/>
    </location>
</feature>
<evidence type="ECO:0000256" key="16">
    <source>
        <dbReference type="PIRSR" id="PIRSR606539-3"/>
    </source>
</evidence>
<keyword evidence="9 16" id="KW-0460">Magnesium</keyword>
<evidence type="ECO:0000256" key="7">
    <source>
        <dbReference type="ARBA" id="ARBA00022741"/>
    </source>
</evidence>
<evidence type="ECO:0000259" key="20">
    <source>
        <dbReference type="Pfam" id="PF16209"/>
    </source>
</evidence>
<dbReference type="GO" id="GO:0005886">
    <property type="term" value="C:plasma membrane"/>
    <property type="evidence" value="ECO:0000318"/>
    <property type="project" value="GO_Central"/>
</dbReference>
<feature type="binding site" evidence="15">
    <location>
        <position position="615"/>
    </location>
    <ligand>
        <name>ATP</name>
        <dbReference type="ChEBI" id="CHEBI:30616"/>
    </ligand>
</feature>
<dbReference type="InterPro" id="IPR036412">
    <property type="entry name" value="HAD-like_sf"/>
</dbReference>
<feature type="binding site" evidence="15">
    <location>
        <position position="850"/>
    </location>
    <ligand>
        <name>ATP</name>
        <dbReference type="ChEBI" id="CHEBI:30616"/>
    </ligand>
</feature>
<dbReference type="SFLD" id="SFLDG00002">
    <property type="entry name" value="C1.7:_P-type_atpase_like"/>
    <property type="match status" value="1"/>
</dbReference>
<dbReference type="OMA" id="FIGTMEW"/>
<keyword evidence="18" id="KW-0175">Coiled coil</keyword>
<organism evidence="22 23">
    <name type="scientific">Dictyostelium purpureum</name>
    <name type="common">Slime mold</name>
    <dbReference type="NCBI Taxonomy" id="5786"/>
    <lineage>
        <taxon>Eukaryota</taxon>
        <taxon>Amoebozoa</taxon>
        <taxon>Evosea</taxon>
        <taxon>Eumycetozoa</taxon>
        <taxon>Dictyostelia</taxon>
        <taxon>Dictyosteliales</taxon>
        <taxon>Dictyosteliaceae</taxon>
        <taxon>Dictyostelium</taxon>
    </lineage>
</organism>
<dbReference type="SUPFAM" id="SSF81653">
    <property type="entry name" value="Calcium ATPase, transduction domain A"/>
    <property type="match status" value="1"/>
</dbReference>
<feature type="transmembrane region" description="Helical" evidence="17">
    <location>
        <begin position="377"/>
        <end position="398"/>
    </location>
</feature>
<dbReference type="InParanoid" id="F0ZVN9"/>
<feature type="binding site" evidence="15">
    <location>
        <position position="751"/>
    </location>
    <ligand>
        <name>ATP</name>
        <dbReference type="ChEBI" id="CHEBI:30616"/>
    </ligand>
</feature>
<dbReference type="RefSeq" id="XP_003291490.1">
    <property type="nucleotide sequence ID" value="XM_003291442.1"/>
</dbReference>
<comment type="subcellular location">
    <subcellularLocation>
        <location evidence="2">Cell membrane</location>
    </subcellularLocation>
    <subcellularLocation>
        <location evidence="1 17">Membrane</location>
        <topology evidence="1 17">Multi-pass membrane protein</topology>
    </subcellularLocation>
</comment>
<protein>
    <recommendedName>
        <fullName evidence="17">Phospholipid-transporting ATPase</fullName>
        <ecNumber evidence="17">7.6.2.1</ecNumber>
    </recommendedName>
</protein>
<dbReference type="FunCoup" id="F0ZVN9">
    <property type="interactions" value="5"/>
</dbReference>
<feature type="coiled-coil region" evidence="18">
    <location>
        <begin position="779"/>
        <end position="806"/>
    </location>
</feature>